<evidence type="ECO:0000313" key="3">
    <source>
        <dbReference type="Proteomes" id="UP000326546"/>
    </source>
</evidence>
<keyword evidence="2" id="KW-0808">Transferase</keyword>
<gene>
    <name evidence="2" type="ORF">FY030_10430</name>
</gene>
<dbReference type="InterPro" id="IPR000182">
    <property type="entry name" value="GNAT_dom"/>
</dbReference>
<dbReference type="AlphaFoldDB" id="A0A5J6V7K7"/>
<dbReference type="GO" id="GO:0016747">
    <property type="term" value="F:acyltransferase activity, transferring groups other than amino-acyl groups"/>
    <property type="evidence" value="ECO:0007669"/>
    <property type="project" value="InterPro"/>
</dbReference>
<dbReference type="KEGG" id="serw:FY030_10430"/>
<accession>A0A5J6V7K7</accession>
<reference evidence="2 3" key="1">
    <citation type="submission" date="2019-09" db="EMBL/GenBank/DDBJ databases">
        <title>Serinicoccus pratensis sp. nov., isolated from meadow soil.</title>
        <authorList>
            <person name="Zhang W."/>
        </authorList>
    </citation>
    <scope>NUCLEOTIDE SEQUENCE [LARGE SCALE GENOMIC DNA]</scope>
    <source>
        <strain evidence="2 3">W204</strain>
    </source>
</reference>
<evidence type="ECO:0000313" key="2">
    <source>
        <dbReference type="EMBL" id="QFG69063.1"/>
    </source>
</evidence>
<sequence>MIWACVDRTTLLERTGDPFLRYAAPADVLAVAGPLGWAALVRWRPFGHWGGAAVMAPGAPVGAESDALSVLVARAEEQNVSPEWFSTAPGRELAPPPGWQVGTGDTWAFMWTDRATDLPPAPPGLVELDDAADAARVEAFGRSHNRLFEGFPGRGYASLWLGVEDAAGELAAVGGIHVLGSGAAHLAGIVVRPDVRGTGLGTGLTAQLTRRAVAAHGASTLGVYSDNAVAVGLYHRLGYAVAHHFHTHGLTRMRVGAAVACDLR</sequence>
<dbReference type="EMBL" id="CP044427">
    <property type="protein sequence ID" value="QFG69063.1"/>
    <property type="molecule type" value="Genomic_DNA"/>
</dbReference>
<keyword evidence="3" id="KW-1185">Reference proteome</keyword>
<name>A0A5J6V7K7_9MICO</name>
<protein>
    <submittedName>
        <fullName evidence="2">GNAT family N-acetyltransferase</fullName>
    </submittedName>
</protein>
<dbReference type="Pfam" id="PF00583">
    <property type="entry name" value="Acetyltransf_1"/>
    <property type="match status" value="1"/>
</dbReference>
<feature type="domain" description="N-acetyltransferase" evidence="1">
    <location>
        <begin position="116"/>
        <end position="258"/>
    </location>
</feature>
<proteinExistence type="predicted"/>
<dbReference type="OrthoDB" id="5143160at2"/>
<dbReference type="Proteomes" id="UP000326546">
    <property type="component" value="Chromosome"/>
</dbReference>
<dbReference type="SUPFAM" id="SSF55729">
    <property type="entry name" value="Acyl-CoA N-acyltransferases (Nat)"/>
    <property type="match status" value="1"/>
</dbReference>
<dbReference type="RefSeq" id="WP_158061446.1">
    <property type="nucleotide sequence ID" value="NZ_CP044427.1"/>
</dbReference>
<dbReference type="InterPro" id="IPR016181">
    <property type="entry name" value="Acyl_CoA_acyltransferase"/>
</dbReference>
<evidence type="ECO:0000259" key="1">
    <source>
        <dbReference type="PROSITE" id="PS51186"/>
    </source>
</evidence>
<organism evidence="2 3">
    <name type="scientific">Ornithinimicrobium pratense</name>
    <dbReference type="NCBI Taxonomy" id="2593973"/>
    <lineage>
        <taxon>Bacteria</taxon>
        <taxon>Bacillati</taxon>
        <taxon>Actinomycetota</taxon>
        <taxon>Actinomycetes</taxon>
        <taxon>Micrococcales</taxon>
        <taxon>Ornithinimicrobiaceae</taxon>
        <taxon>Ornithinimicrobium</taxon>
    </lineage>
</organism>
<dbReference type="PROSITE" id="PS51186">
    <property type="entry name" value="GNAT"/>
    <property type="match status" value="1"/>
</dbReference>
<dbReference type="Gene3D" id="3.40.630.30">
    <property type="match status" value="1"/>
</dbReference>